<name>A0AAJ1V5V9_9LACT</name>
<dbReference type="AlphaFoldDB" id="A0AAJ1V5V9"/>
<dbReference type="InterPro" id="IPR003772">
    <property type="entry name" value="YceD"/>
</dbReference>
<protein>
    <submittedName>
        <fullName evidence="1">DUF177 domain-containing protein</fullName>
    </submittedName>
</protein>
<dbReference type="RefSeq" id="WP_070608731.1">
    <property type="nucleotide sequence ID" value="NZ_JASOOE010000010.1"/>
</dbReference>
<organism evidence="1 2">
    <name type="scientific">Facklamia hominis</name>
    <dbReference type="NCBI Taxonomy" id="178214"/>
    <lineage>
        <taxon>Bacteria</taxon>
        <taxon>Bacillati</taxon>
        <taxon>Bacillota</taxon>
        <taxon>Bacilli</taxon>
        <taxon>Lactobacillales</taxon>
        <taxon>Aerococcaceae</taxon>
        <taxon>Facklamia</taxon>
    </lineage>
</organism>
<dbReference type="Pfam" id="PF02620">
    <property type="entry name" value="YceD"/>
    <property type="match status" value="1"/>
</dbReference>
<evidence type="ECO:0000313" key="1">
    <source>
        <dbReference type="EMBL" id="MDK7187549.1"/>
    </source>
</evidence>
<reference evidence="1" key="1">
    <citation type="submission" date="2023-05" db="EMBL/GenBank/DDBJ databases">
        <title>Cataloging the Phylogenetic Diversity of Human Bladder Bacteria.</title>
        <authorList>
            <person name="Du J."/>
        </authorList>
    </citation>
    <scope>NUCLEOTIDE SEQUENCE</scope>
    <source>
        <strain evidence="1">UMB1231</strain>
    </source>
</reference>
<gene>
    <name evidence="1" type="ORF">QP433_06110</name>
</gene>
<sequence>MKWTIRQIHDQSREGILSFDETLDIQAAIKERKSEIIAISPVQAKGYFVDRQEDIFLHCQLKAKVTLPSTRSLKPVQVPLEIEVKERYVRPGMDETLLDYEETTLTLDHDYIDLITSAVDNILLNLPYKVLASDEEGQELPKGNDWDVLTEEEYQNRQEEIETVDPRFSALKTLLNKDDVESSQ</sequence>
<proteinExistence type="predicted"/>
<comment type="caution">
    <text evidence="1">The sequence shown here is derived from an EMBL/GenBank/DDBJ whole genome shotgun (WGS) entry which is preliminary data.</text>
</comment>
<accession>A0AAJ1V5V9</accession>
<dbReference type="EMBL" id="JASOOE010000010">
    <property type="protein sequence ID" value="MDK7187549.1"/>
    <property type="molecule type" value="Genomic_DNA"/>
</dbReference>
<evidence type="ECO:0000313" key="2">
    <source>
        <dbReference type="Proteomes" id="UP001229251"/>
    </source>
</evidence>
<dbReference type="Proteomes" id="UP001229251">
    <property type="component" value="Unassembled WGS sequence"/>
</dbReference>